<proteinExistence type="predicted"/>
<organism evidence="1 2">
    <name type="scientific">Halotalea alkalilenta</name>
    <dbReference type="NCBI Taxonomy" id="376489"/>
    <lineage>
        <taxon>Bacteria</taxon>
        <taxon>Pseudomonadati</taxon>
        <taxon>Pseudomonadota</taxon>
        <taxon>Gammaproteobacteria</taxon>
        <taxon>Oceanospirillales</taxon>
        <taxon>Halomonadaceae</taxon>
        <taxon>Halotalea</taxon>
    </lineage>
</organism>
<sequence>MARIKQRSKKVGALMPAFCARQLGQSIEVILYTHSRWLDGAQSHMEMVGLDTALKGDLPQTSPKNPEI</sequence>
<dbReference type="AlphaFoldDB" id="A0A172YEN2"/>
<dbReference type="EMBL" id="CP015243">
    <property type="protein sequence ID" value="ANF57731.1"/>
    <property type="molecule type" value="Genomic_DNA"/>
</dbReference>
<keyword evidence="2" id="KW-1185">Reference proteome</keyword>
<reference evidence="1 2" key="1">
    <citation type="submission" date="2016-04" db="EMBL/GenBank/DDBJ databases">
        <title>Complete Genome Sequence of Halotalea alkalilenta IHB B 13600.</title>
        <authorList>
            <person name="Swarnkar M.K."/>
            <person name="Sharma A."/>
            <person name="Kaushal K."/>
            <person name="Soni R."/>
            <person name="Rana S."/>
            <person name="Singh A.K."/>
            <person name="Gulati A."/>
        </authorList>
    </citation>
    <scope>NUCLEOTIDE SEQUENCE [LARGE SCALE GENOMIC DNA]</scope>
    <source>
        <strain evidence="1 2">IHB B 13600</strain>
    </source>
</reference>
<protein>
    <submittedName>
        <fullName evidence="1">Uncharacterized protein</fullName>
    </submittedName>
</protein>
<accession>A0A172YEN2</accession>
<evidence type="ECO:0000313" key="1">
    <source>
        <dbReference type="EMBL" id="ANF57731.1"/>
    </source>
</evidence>
<gene>
    <name evidence="1" type="ORF">A5892_09865</name>
</gene>
<name>A0A172YEN2_9GAMM</name>
<dbReference type="KEGG" id="haa:A5892_09865"/>
<dbReference type="Proteomes" id="UP000077875">
    <property type="component" value="Chromosome"/>
</dbReference>
<evidence type="ECO:0000313" key="2">
    <source>
        <dbReference type="Proteomes" id="UP000077875"/>
    </source>
</evidence>